<sequence length="100" mass="11653">MGIEKGDRIVVSLPKTPHYFIIANAIFKMGAILVQSNPIYSERELQACCEEQRSEDYVRNRSNLQQLSHAHRGRVFPESRYRKDRRLPKISDKLALQSPR</sequence>
<dbReference type="Pfam" id="PF00501">
    <property type="entry name" value="AMP-binding"/>
    <property type="match status" value="1"/>
</dbReference>
<organism evidence="3">
    <name type="scientific">Archaeoglobus fulgidus</name>
    <dbReference type="NCBI Taxonomy" id="2234"/>
    <lineage>
        <taxon>Archaea</taxon>
        <taxon>Methanobacteriati</taxon>
        <taxon>Methanobacteriota</taxon>
        <taxon>Archaeoglobi</taxon>
        <taxon>Archaeoglobales</taxon>
        <taxon>Archaeoglobaceae</taxon>
        <taxon>Archaeoglobus</taxon>
    </lineage>
</organism>
<evidence type="ECO:0000259" key="2">
    <source>
        <dbReference type="Pfam" id="PF00501"/>
    </source>
</evidence>
<gene>
    <name evidence="3" type="ORF">ENT52_02775</name>
</gene>
<feature type="compositionally biased region" description="Basic and acidic residues" evidence="1">
    <location>
        <begin position="81"/>
        <end position="92"/>
    </location>
</feature>
<evidence type="ECO:0000313" key="3">
    <source>
        <dbReference type="EMBL" id="HGT82633.1"/>
    </source>
</evidence>
<dbReference type="AlphaFoldDB" id="A0A7J3M1A0"/>
<dbReference type="Gene3D" id="3.40.50.980">
    <property type="match status" value="1"/>
</dbReference>
<name>A0A7J3M1A0_ARCFL</name>
<evidence type="ECO:0000256" key="1">
    <source>
        <dbReference type="SAM" id="MobiDB-lite"/>
    </source>
</evidence>
<feature type="domain" description="AMP-dependent synthetase/ligase" evidence="2">
    <location>
        <begin position="2"/>
        <end position="58"/>
    </location>
</feature>
<dbReference type="InterPro" id="IPR000873">
    <property type="entry name" value="AMP-dep_synth/lig_dom"/>
</dbReference>
<accession>A0A7J3M1A0</accession>
<reference evidence="3" key="1">
    <citation type="journal article" date="2020" name="mSystems">
        <title>Genome- and Community-Level Interaction Insights into Carbon Utilization and Element Cycling Functions of Hydrothermarchaeota in Hydrothermal Sediment.</title>
        <authorList>
            <person name="Zhou Z."/>
            <person name="Liu Y."/>
            <person name="Xu W."/>
            <person name="Pan J."/>
            <person name="Luo Z.H."/>
            <person name="Li M."/>
        </authorList>
    </citation>
    <scope>NUCLEOTIDE SEQUENCE [LARGE SCALE GENOMIC DNA]</scope>
    <source>
        <strain evidence="3">SpSt-587</strain>
    </source>
</reference>
<dbReference type="EMBL" id="DSYZ01000064">
    <property type="protein sequence ID" value="HGT82633.1"/>
    <property type="molecule type" value="Genomic_DNA"/>
</dbReference>
<proteinExistence type="predicted"/>
<feature type="region of interest" description="Disordered" evidence="1">
    <location>
        <begin position="81"/>
        <end position="100"/>
    </location>
</feature>
<comment type="caution">
    <text evidence="3">The sequence shown here is derived from an EMBL/GenBank/DDBJ whole genome shotgun (WGS) entry which is preliminary data.</text>
</comment>
<dbReference type="SUPFAM" id="SSF56801">
    <property type="entry name" value="Acetyl-CoA synthetase-like"/>
    <property type="match status" value="1"/>
</dbReference>
<protein>
    <recommendedName>
        <fullName evidence="2">AMP-dependent synthetase/ligase domain-containing protein</fullName>
    </recommendedName>
</protein>